<keyword evidence="3" id="KW-1185">Reference proteome</keyword>
<feature type="region of interest" description="Disordered" evidence="1">
    <location>
        <begin position="1"/>
        <end position="117"/>
    </location>
</feature>
<protein>
    <submittedName>
        <fullName evidence="2">Uncharacterized protein</fullName>
    </submittedName>
</protein>
<name>A0A0F4GTC4_9PEZI</name>
<feature type="compositionally biased region" description="Polar residues" evidence="1">
    <location>
        <begin position="89"/>
        <end position="111"/>
    </location>
</feature>
<evidence type="ECO:0000313" key="2">
    <source>
        <dbReference type="EMBL" id="KJY00303.1"/>
    </source>
</evidence>
<reference evidence="2 3" key="1">
    <citation type="submission" date="2015-03" db="EMBL/GenBank/DDBJ databases">
        <title>RNA-seq based gene annotation and comparative genomics of four Zymoseptoria species reveal species-specific pathogenicity related genes and transposable element activity.</title>
        <authorList>
            <person name="Grandaubert J."/>
            <person name="Bhattacharyya A."/>
            <person name="Stukenbrock E.H."/>
        </authorList>
    </citation>
    <scope>NUCLEOTIDE SEQUENCE [LARGE SCALE GENOMIC DNA]</scope>
    <source>
        <strain evidence="2 3">Zb18110</strain>
    </source>
</reference>
<feature type="compositionally biased region" description="Low complexity" evidence="1">
    <location>
        <begin position="75"/>
        <end position="88"/>
    </location>
</feature>
<dbReference type="EMBL" id="LAFY01000328">
    <property type="protein sequence ID" value="KJY00303.1"/>
    <property type="molecule type" value="Genomic_DNA"/>
</dbReference>
<gene>
    <name evidence="2" type="ORF">TI39_contig336g00039</name>
</gene>
<dbReference type="Proteomes" id="UP000033647">
    <property type="component" value="Unassembled WGS sequence"/>
</dbReference>
<sequence>MASPFGGKPLAPLEPSAQGEQEEESDFYEHVAKRARLHAPSSRSGSFQSSPFASLGEAVARDEDSRPSPFGRTDALSAGAARLSSSPSTTIAQSLSSQESHSGTRSPSLTRASPFGVNEPMRSTFAAMAQPNMSSFASFGKPAGPGTPASFASFGKTSAEVGPSTSFCTMKMTPRDLQLSSGTQKSTSPAQTLEGDDVLAKAMQRAMQKRKAVFGHENVAADKAVGDYLTRLGAPNVSTLASELSAVAQQHPVAMDFIRHIFKNNAQSSTPAVQGTNDASPHSRSVYQRIPPSYFEANQRTSTDHSFFLPTEKSEARMAQLRKGNLDFTTDGRRESSADNSAPCACSERIETETLPDTEDGEDNSTFLILDLPPELRMDVLKSALNPGFISLRSCAHHLPIGTVPNISPALLQTSKQIGHEAKDLLLENTLIVNVWVDCSSRSVVNPHQLPRHLHSSIKHLTIVIDFTPIITSRATERDWRPFQRMTNLKTLRICAINGITKTSGSSVRRDDIYQGCVKAVVERIPKDCVVSYGPDAPAEEAHIADMTKALNKHGQRYTGLGFSGRCGGCYSMPGEVIVGHFRELEKIEEVVQGCKSGSTLDWRFIKEEGEDTG</sequence>
<organism evidence="2 3">
    <name type="scientific">Zymoseptoria brevis</name>
    <dbReference type="NCBI Taxonomy" id="1047168"/>
    <lineage>
        <taxon>Eukaryota</taxon>
        <taxon>Fungi</taxon>
        <taxon>Dikarya</taxon>
        <taxon>Ascomycota</taxon>
        <taxon>Pezizomycotina</taxon>
        <taxon>Dothideomycetes</taxon>
        <taxon>Dothideomycetidae</taxon>
        <taxon>Mycosphaerellales</taxon>
        <taxon>Mycosphaerellaceae</taxon>
        <taxon>Zymoseptoria</taxon>
    </lineage>
</organism>
<comment type="caution">
    <text evidence="2">The sequence shown here is derived from an EMBL/GenBank/DDBJ whole genome shotgun (WGS) entry which is preliminary data.</text>
</comment>
<evidence type="ECO:0000256" key="1">
    <source>
        <dbReference type="SAM" id="MobiDB-lite"/>
    </source>
</evidence>
<proteinExistence type="predicted"/>
<dbReference type="AlphaFoldDB" id="A0A0F4GTC4"/>
<evidence type="ECO:0000313" key="3">
    <source>
        <dbReference type="Proteomes" id="UP000033647"/>
    </source>
</evidence>
<dbReference type="OrthoDB" id="5314997at2759"/>
<accession>A0A0F4GTC4</accession>
<feature type="compositionally biased region" description="Low complexity" evidence="1">
    <location>
        <begin position="39"/>
        <end position="54"/>
    </location>
</feature>